<keyword evidence="4" id="KW-1185">Reference proteome</keyword>
<reference evidence="1 3" key="1">
    <citation type="submission" date="2015-09" db="EMBL/GenBank/DDBJ databases">
        <title>Draft Genome Sequence of Pseudoalteromonas lipolytica UCD-48B.</title>
        <authorList>
            <person name="Krusor M."/>
            <person name="Coil D.A."/>
            <person name="Lang J.M."/>
            <person name="Eisen J.A."/>
            <person name="Alexiev A."/>
        </authorList>
    </citation>
    <scope>NUCLEOTIDE SEQUENCE [LARGE SCALE GENOMIC DNA]</scope>
    <source>
        <strain evidence="1 3">UCD-48B</strain>
    </source>
</reference>
<evidence type="ECO:0000313" key="1">
    <source>
        <dbReference type="EMBL" id="KPM82280.1"/>
    </source>
</evidence>
<accession>A0A0N8HJX3</accession>
<evidence type="ECO:0000313" key="2">
    <source>
        <dbReference type="EMBL" id="MEJ6498320.1"/>
    </source>
</evidence>
<dbReference type="EMBL" id="JAQPZS010000028">
    <property type="protein sequence ID" value="MEJ6498320.1"/>
    <property type="molecule type" value="Genomic_DNA"/>
</dbReference>
<dbReference type="PATRIC" id="fig|570156.3.peg.1221"/>
<reference evidence="2 4" key="2">
    <citation type="submission" date="2023-01" db="EMBL/GenBank/DDBJ databases">
        <title>Trichodesmium-associated heterotrophic epibiont bacteria.</title>
        <authorList>
            <person name="Cleveland C.S."/>
            <person name="Webb E.A."/>
        </authorList>
    </citation>
    <scope>NUCLEOTIDE SEQUENCE [LARGE SCALE GENOMIC DNA]</scope>
    <source>
        <strain evidence="2 4">USCH2</strain>
    </source>
</reference>
<sequence length="126" mass="14157">MELEQNSELTLPLFYFDENLHSRDIESPDLLLHVTLSEELLAQLCQNPAADSSVAIAINEYRLEALNDDYQVLINSEHDAQLTLVRGPLLSAMLSCDNDQTFVSPQVDMMPTFDLGDDVEDIEEEG</sequence>
<dbReference type="EMBL" id="LJTC01000012">
    <property type="protein sequence ID" value="KPM82280.1"/>
    <property type="molecule type" value="Genomic_DNA"/>
</dbReference>
<name>A0A0N8HJX3_9GAMM</name>
<evidence type="ECO:0008006" key="5">
    <source>
        <dbReference type="Google" id="ProtNLM"/>
    </source>
</evidence>
<dbReference type="Proteomes" id="UP000050378">
    <property type="component" value="Unassembled WGS sequence"/>
</dbReference>
<organism evidence="1 3">
    <name type="scientific">Pseudoalteromonas lipolytica</name>
    <dbReference type="NCBI Taxonomy" id="570156"/>
    <lineage>
        <taxon>Bacteria</taxon>
        <taxon>Pseudomonadati</taxon>
        <taxon>Pseudomonadota</taxon>
        <taxon>Gammaproteobacteria</taxon>
        <taxon>Alteromonadales</taxon>
        <taxon>Pseudoalteromonadaceae</taxon>
        <taxon>Pseudoalteromonas</taxon>
    </lineage>
</organism>
<dbReference type="STRING" id="570156.AOG27_16460"/>
<evidence type="ECO:0000313" key="4">
    <source>
        <dbReference type="Proteomes" id="UP001377972"/>
    </source>
</evidence>
<gene>
    <name evidence="1" type="ORF">AOG27_16460</name>
    <name evidence="2" type="ORF">PQI24_19985</name>
</gene>
<dbReference type="OrthoDB" id="6315633at2"/>
<dbReference type="RefSeq" id="WP_054554103.1">
    <property type="nucleotide sequence ID" value="NZ_JAQPZS010000028.1"/>
</dbReference>
<protein>
    <recommendedName>
        <fullName evidence="5">Orphan protein</fullName>
    </recommendedName>
</protein>
<comment type="caution">
    <text evidence="1">The sequence shown here is derived from an EMBL/GenBank/DDBJ whole genome shotgun (WGS) entry which is preliminary data.</text>
</comment>
<dbReference type="AlphaFoldDB" id="A0A0N8HJX3"/>
<evidence type="ECO:0000313" key="3">
    <source>
        <dbReference type="Proteomes" id="UP000050378"/>
    </source>
</evidence>
<dbReference type="Proteomes" id="UP001377972">
    <property type="component" value="Unassembled WGS sequence"/>
</dbReference>
<proteinExistence type="predicted"/>